<dbReference type="eggNOG" id="ENOG50343IE">
    <property type="taxonomic scope" value="Bacteria"/>
</dbReference>
<organism evidence="2 3">
    <name type="scientific">Porphyromonas catoniae F0037</name>
    <dbReference type="NCBI Taxonomy" id="1127696"/>
    <lineage>
        <taxon>Bacteria</taxon>
        <taxon>Pseudomonadati</taxon>
        <taxon>Bacteroidota</taxon>
        <taxon>Bacteroidia</taxon>
        <taxon>Bacteroidales</taxon>
        <taxon>Porphyromonadaceae</taxon>
        <taxon>Porphyromonas</taxon>
    </lineage>
</organism>
<evidence type="ECO:0000313" key="3">
    <source>
        <dbReference type="Proteomes" id="UP000010408"/>
    </source>
</evidence>
<evidence type="ECO:0008006" key="4">
    <source>
        <dbReference type="Google" id="ProtNLM"/>
    </source>
</evidence>
<dbReference type="PROSITE" id="PS51257">
    <property type="entry name" value="PROKAR_LIPOPROTEIN"/>
    <property type="match status" value="1"/>
</dbReference>
<feature type="region of interest" description="Disordered" evidence="1">
    <location>
        <begin position="121"/>
        <end position="141"/>
    </location>
</feature>
<sequence>MKTRYIIAMLLAVLGISSCDTYVVGGKTSLIFYPRVCEEIMTHPMQYIERSQEFAGKIYTNRVIKHLDGNEVEAEQFILQMETGSKGLKVLKIRQPNDERVREYLALADKKLAPKDPALGRQLTRDYNNRPGARERSYKSREPIVGMPPPLHWEYRVTGVKDFRIISLSPLFGLPAETSLNDYFSIYEFKPRQIISSRTKTLLWGYS</sequence>
<evidence type="ECO:0000256" key="1">
    <source>
        <dbReference type="SAM" id="MobiDB-lite"/>
    </source>
</evidence>
<feature type="non-terminal residue" evidence="2">
    <location>
        <position position="207"/>
    </location>
</feature>
<proteinExistence type="predicted"/>
<dbReference type="HOGENOM" id="CLU_1140097_0_0_10"/>
<reference evidence="2 3" key="1">
    <citation type="submission" date="2012-05" db="EMBL/GenBank/DDBJ databases">
        <authorList>
            <person name="Weinstock G."/>
            <person name="Sodergren E."/>
            <person name="Lobos E.A."/>
            <person name="Fulton L."/>
            <person name="Fulton R."/>
            <person name="Courtney L."/>
            <person name="Fronick C."/>
            <person name="O'Laughlin M."/>
            <person name="Godfrey J."/>
            <person name="Wilson R.M."/>
            <person name="Miner T."/>
            <person name="Farmer C."/>
            <person name="Delehaunty K."/>
            <person name="Cordes M."/>
            <person name="Minx P."/>
            <person name="Tomlinson C."/>
            <person name="Chen J."/>
            <person name="Wollam A."/>
            <person name="Pepin K.H."/>
            <person name="Bhonagiri V."/>
            <person name="Zhang X."/>
            <person name="Suruliraj S."/>
            <person name="Warren W."/>
            <person name="Mitreva M."/>
            <person name="Mardis E.R."/>
            <person name="Wilson R.K."/>
        </authorList>
    </citation>
    <scope>NUCLEOTIDE SEQUENCE [LARGE SCALE GENOMIC DNA]</scope>
    <source>
        <strain evidence="2 3">F0037</strain>
    </source>
</reference>
<comment type="caution">
    <text evidence="2">The sequence shown here is derived from an EMBL/GenBank/DDBJ whole genome shotgun (WGS) entry which is preliminary data.</text>
</comment>
<dbReference type="AlphaFoldDB" id="L1NGU1"/>
<dbReference type="EMBL" id="AMEQ01000011">
    <property type="protein sequence ID" value="EKY02719.1"/>
    <property type="molecule type" value="Genomic_DNA"/>
</dbReference>
<feature type="compositionally biased region" description="Basic and acidic residues" evidence="1">
    <location>
        <begin position="123"/>
        <end position="141"/>
    </location>
</feature>
<protein>
    <recommendedName>
        <fullName evidence="4">Lipoprotein</fullName>
    </recommendedName>
</protein>
<dbReference type="Proteomes" id="UP000010408">
    <property type="component" value="Unassembled WGS sequence"/>
</dbReference>
<gene>
    <name evidence="2" type="ORF">HMPREF9134_00261</name>
</gene>
<name>L1NGU1_9PORP</name>
<evidence type="ECO:0000313" key="2">
    <source>
        <dbReference type="EMBL" id="EKY02719.1"/>
    </source>
</evidence>
<accession>L1NGU1</accession>
<dbReference type="RefSeq" id="WP_005468400.1">
    <property type="nucleotide sequence ID" value="NZ_KB291042.1"/>
</dbReference>
<dbReference type="STRING" id="1127696.HMPREF9134_00261"/>